<evidence type="ECO:0000313" key="8">
    <source>
        <dbReference type="Proteomes" id="UP000259273"/>
    </source>
</evidence>
<evidence type="ECO:0000256" key="4">
    <source>
        <dbReference type="ARBA" id="ARBA00023002"/>
    </source>
</evidence>
<dbReference type="GO" id="GO:0000908">
    <property type="term" value="F:taurine dioxygenase activity"/>
    <property type="evidence" value="ECO:0007669"/>
    <property type="project" value="TreeGrafter"/>
</dbReference>
<keyword evidence="5" id="KW-0408">Iron</keyword>
<organism evidence="7 8">
    <name type="scientific">Haliea salexigens</name>
    <dbReference type="NCBI Taxonomy" id="287487"/>
    <lineage>
        <taxon>Bacteria</taxon>
        <taxon>Pseudomonadati</taxon>
        <taxon>Pseudomonadota</taxon>
        <taxon>Gammaproteobacteria</taxon>
        <taxon>Cellvibrionales</taxon>
        <taxon>Halieaceae</taxon>
        <taxon>Haliea</taxon>
    </lineage>
</organism>
<dbReference type="GO" id="GO:0046872">
    <property type="term" value="F:metal ion binding"/>
    <property type="evidence" value="ECO:0007669"/>
    <property type="project" value="UniProtKB-KW"/>
</dbReference>
<gene>
    <name evidence="7" type="ORF">DCP75_00455</name>
</gene>
<evidence type="ECO:0000259" key="6">
    <source>
        <dbReference type="Pfam" id="PF02668"/>
    </source>
</evidence>
<dbReference type="GO" id="GO:0005737">
    <property type="term" value="C:cytoplasm"/>
    <property type="evidence" value="ECO:0007669"/>
    <property type="project" value="TreeGrafter"/>
</dbReference>
<accession>A0A3C1KHL4</accession>
<evidence type="ECO:0000256" key="3">
    <source>
        <dbReference type="ARBA" id="ARBA00022964"/>
    </source>
</evidence>
<comment type="similarity">
    <text evidence="1">Belongs to the TfdA dioxygenase family.</text>
</comment>
<keyword evidence="3 7" id="KW-0223">Dioxygenase</keyword>
<dbReference type="Proteomes" id="UP000259273">
    <property type="component" value="Unassembled WGS sequence"/>
</dbReference>
<protein>
    <submittedName>
        <fullName evidence="7">TauD/TfdA family dioxygenase</fullName>
    </submittedName>
</protein>
<evidence type="ECO:0000313" key="7">
    <source>
        <dbReference type="EMBL" id="HAN26210.1"/>
    </source>
</evidence>
<dbReference type="EMBL" id="DMND01000010">
    <property type="protein sequence ID" value="HAN26210.1"/>
    <property type="molecule type" value="Genomic_DNA"/>
</dbReference>
<name>A0A3C1KHL4_9GAMM</name>
<dbReference type="Gene3D" id="3.60.130.10">
    <property type="entry name" value="Clavaminate synthase-like"/>
    <property type="match status" value="1"/>
</dbReference>
<dbReference type="InterPro" id="IPR003819">
    <property type="entry name" value="TauD/TfdA-like"/>
</dbReference>
<dbReference type="AlphaFoldDB" id="A0A3C1KHL4"/>
<keyword evidence="2" id="KW-0479">Metal-binding</keyword>
<evidence type="ECO:0000256" key="1">
    <source>
        <dbReference type="ARBA" id="ARBA00005896"/>
    </source>
</evidence>
<keyword evidence="4" id="KW-0560">Oxidoreductase</keyword>
<sequence>MQQFEVSPLEGGIGAEVRGLDLSREIGESVREAMMEAWLDAGILLFRGIGDSPEKQLALSRAFGELEVHPIENIRVEGYPELIWLSNRKSDETAPVYHYDGVATVGRIPWHSDLVYTTTPNRGALLRMLEMPYSGGQTGWIDTAAAYDALPETTKQRIEHLEARFSFIADPREMRFGRPNVERHDETNLEKEKAFYPHFPDTLHPLVWRHPVSGRKALCVSPLHLREVLGLPAQEGDALLHELVAHATDSRFSYVHAWQPNDMVLWDNLRSMHRAFGNPPDASRLVHRTTLKSTVAMGRLAPSANS</sequence>
<dbReference type="GO" id="GO:0006790">
    <property type="term" value="P:sulfur compound metabolic process"/>
    <property type="evidence" value="ECO:0007669"/>
    <property type="project" value="TreeGrafter"/>
</dbReference>
<dbReference type="InterPro" id="IPR042098">
    <property type="entry name" value="TauD-like_sf"/>
</dbReference>
<dbReference type="InterPro" id="IPR051323">
    <property type="entry name" value="AtsK-like"/>
</dbReference>
<dbReference type="PANTHER" id="PTHR30468:SF1">
    <property type="entry name" value="ALPHA-KETOGLUTARATE-DEPENDENT SULFONATE DIOXYGENASE"/>
    <property type="match status" value="1"/>
</dbReference>
<dbReference type="SUPFAM" id="SSF51197">
    <property type="entry name" value="Clavaminate synthase-like"/>
    <property type="match status" value="1"/>
</dbReference>
<dbReference type="Pfam" id="PF02668">
    <property type="entry name" value="TauD"/>
    <property type="match status" value="1"/>
</dbReference>
<evidence type="ECO:0000256" key="2">
    <source>
        <dbReference type="ARBA" id="ARBA00022723"/>
    </source>
</evidence>
<reference evidence="7 8" key="1">
    <citation type="journal article" date="2018" name="Nat. Biotechnol.">
        <title>A standardized bacterial taxonomy based on genome phylogeny substantially revises the tree of life.</title>
        <authorList>
            <person name="Parks D.H."/>
            <person name="Chuvochina M."/>
            <person name="Waite D.W."/>
            <person name="Rinke C."/>
            <person name="Skarshewski A."/>
            <person name="Chaumeil P.A."/>
            <person name="Hugenholtz P."/>
        </authorList>
    </citation>
    <scope>NUCLEOTIDE SEQUENCE [LARGE SCALE GENOMIC DNA]</scope>
    <source>
        <strain evidence="7">UBA9158</strain>
    </source>
</reference>
<dbReference type="STRING" id="1121937.GCA_000423125_02276"/>
<evidence type="ECO:0000256" key="5">
    <source>
        <dbReference type="ARBA" id="ARBA00023004"/>
    </source>
</evidence>
<comment type="caution">
    <text evidence="7">The sequence shown here is derived from an EMBL/GenBank/DDBJ whole genome shotgun (WGS) entry which is preliminary data.</text>
</comment>
<proteinExistence type="inferred from homology"/>
<feature type="domain" description="TauD/TfdA-like" evidence="6">
    <location>
        <begin position="5"/>
        <end position="290"/>
    </location>
</feature>
<dbReference type="PANTHER" id="PTHR30468">
    <property type="entry name" value="ALPHA-KETOGLUTARATE-DEPENDENT SULFONATE DIOXYGENASE"/>
    <property type="match status" value="1"/>
</dbReference>